<sequence length="147" mass="16113">MVKTYVELGGNMETLRDTGGVGANDHSTAFGAGAMTDPGLEEVRMIFRVQGLWTAAKLDSDYATSATSDSGEESDEVIPPKPVFAAPEVPSGYQFVQHKKSKTLHLVDLKFPRSTECGRAVNQNYTDKPVVRWDSAVCHLCKRKHKV</sequence>
<name>A0AA36IKJ3_9DINO</name>
<organism evidence="2 3">
    <name type="scientific">Effrenium voratum</name>
    <dbReference type="NCBI Taxonomy" id="2562239"/>
    <lineage>
        <taxon>Eukaryota</taxon>
        <taxon>Sar</taxon>
        <taxon>Alveolata</taxon>
        <taxon>Dinophyceae</taxon>
        <taxon>Suessiales</taxon>
        <taxon>Symbiodiniaceae</taxon>
        <taxon>Effrenium</taxon>
    </lineage>
</organism>
<keyword evidence="3" id="KW-1185">Reference proteome</keyword>
<dbReference type="AlphaFoldDB" id="A0AA36IKJ3"/>
<evidence type="ECO:0000313" key="3">
    <source>
        <dbReference type="Proteomes" id="UP001178507"/>
    </source>
</evidence>
<dbReference type="EMBL" id="CAUJNA010001686">
    <property type="protein sequence ID" value="CAJ1388418.1"/>
    <property type="molecule type" value="Genomic_DNA"/>
</dbReference>
<reference evidence="2" key="1">
    <citation type="submission" date="2023-08" db="EMBL/GenBank/DDBJ databases">
        <authorList>
            <person name="Chen Y."/>
            <person name="Shah S."/>
            <person name="Dougan E. K."/>
            <person name="Thang M."/>
            <person name="Chan C."/>
        </authorList>
    </citation>
    <scope>NUCLEOTIDE SEQUENCE</scope>
</reference>
<protein>
    <submittedName>
        <fullName evidence="2">Uncharacterized protein</fullName>
    </submittedName>
</protein>
<evidence type="ECO:0000256" key="1">
    <source>
        <dbReference type="SAM" id="MobiDB-lite"/>
    </source>
</evidence>
<proteinExistence type="predicted"/>
<evidence type="ECO:0000313" key="2">
    <source>
        <dbReference type="EMBL" id="CAJ1388418.1"/>
    </source>
</evidence>
<dbReference type="Proteomes" id="UP001178507">
    <property type="component" value="Unassembled WGS sequence"/>
</dbReference>
<accession>A0AA36IKJ3</accession>
<feature type="region of interest" description="Disordered" evidence="1">
    <location>
        <begin position="63"/>
        <end position="83"/>
    </location>
</feature>
<comment type="caution">
    <text evidence="2">The sequence shown here is derived from an EMBL/GenBank/DDBJ whole genome shotgun (WGS) entry which is preliminary data.</text>
</comment>
<gene>
    <name evidence="2" type="ORF">EVOR1521_LOCUS14293</name>
</gene>